<name>A0AA39UJM8_9AGAR</name>
<proteinExistence type="predicted"/>
<evidence type="ECO:0000313" key="2">
    <source>
        <dbReference type="Proteomes" id="UP001175228"/>
    </source>
</evidence>
<comment type="caution">
    <text evidence="1">The sequence shown here is derived from an EMBL/GenBank/DDBJ whole genome shotgun (WGS) entry which is preliminary data.</text>
</comment>
<gene>
    <name evidence="1" type="ORF">EDD18DRAFT_1109225</name>
</gene>
<organism evidence="1 2">
    <name type="scientific">Armillaria luteobubalina</name>
    <dbReference type="NCBI Taxonomy" id="153913"/>
    <lineage>
        <taxon>Eukaryota</taxon>
        <taxon>Fungi</taxon>
        <taxon>Dikarya</taxon>
        <taxon>Basidiomycota</taxon>
        <taxon>Agaricomycotina</taxon>
        <taxon>Agaricomycetes</taxon>
        <taxon>Agaricomycetidae</taxon>
        <taxon>Agaricales</taxon>
        <taxon>Marasmiineae</taxon>
        <taxon>Physalacriaceae</taxon>
        <taxon>Armillaria</taxon>
    </lineage>
</organism>
<keyword evidence="2" id="KW-1185">Reference proteome</keyword>
<protein>
    <submittedName>
        <fullName evidence="1">Uncharacterized protein</fullName>
    </submittedName>
</protein>
<accession>A0AA39UJM8</accession>
<reference evidence="1" key="1">
    <citation type="submission" date="2023-06" db="EMBL/GenBank/DDBJ databases">
        <authorList>
            <consortium name="Lawrence Berkeley National Laboratory"/>
            <person name="Ahrendt S."/>
            <person name="Sahu N."/>
            <person name="Indic B."/>
            <person name="Wong-Bajracharya J."/>
            <person name="Merenyi Z."/>
            <person name="Ke H.-M."/>
            <person name="Monk M."/>
            <person name="Kocsube S."/>
            <person name="Drula E."/>
            <person name="Lipzen A."/>
            <person name="Balint B."/>
            <person name="Henrissat B."/>
            <person name="Andreopoulos B."/>
            <person name="Martin F.M."/>
            <person name="Harder C.B."/>
            <person name="Rigling D."/>
            <person name="Ford K.L."/>
            <person name="Foster G.D."/>
            <person name="Pangilinan J."/>
            <person name="Papanicolaou A."/>
            <person name="Barry K."/>
            <person name="LaButti K."/>
            <person name="Viragh M."/>
            <person name="Koriabine M."/>
            <person name="Yan M."/>
            <person name="Riley R."/>
            <person name="Champramary S."/>
            <person name="Plett K.L."/>
            <person name="Tsai I.J."/>
            <person name="Slot J."/>
            <person name="Sipos G."/>
            <person name="Plett J."/>
            <person name="Nagy L.G."/>
            <person name="Grigoriev I.V."/>
        </authorList>
    </citation>
    <scope>NUCLEOTIDE SEQUENCE</scope>
    <source>
        <strain evidence="1">HWK02</strain>
    </source>
</reference>
<dbReference type="AlphaFoldDB" id="A0AA39UJM8"/>
<dbReference type="EMBL" id="JAUEPU010000031">
    <property type="protein sequence ID" value="KAK0492132.1"/>
    <property type="molecule type" value="Genomic_DNA"/>
</dbReference>
<evidence type="ECO:0000313" key="1">
    <source>
        <dbReference type="EMBL" id="KAK0492132.1"/>
    </source>
</evidence>
<sequence length="336" mass="37658">MSFHATPQSLTTCEALLLDHAGLIPKSILLFPMNAQEPVIQSLNAGSQPYPWPPVIHSERVDSEERLIDISPKTLDSLEVNPHLMGRPVAVNVQRWYQMYGVKEGAKGEWAYDWDLKEDYSTLSDGQGKFSLGRLHVKELTSDSCSVHQCLEAYDGLGMGSHFVPVLGSLNPVTQASFASSERQSLRLKRNVRLLHVKSQYHCYNEGNQIRLNHNVHIGEILSLANSAAIMLTTNEFLQDIQVVEMDAEPNDFHEGTLVYLVFPGWKPIGVKDVKLWPLLHMKYPYQWVDLKPRGSPGCAYFYAGQELRFQEGSRAVKVTVRIVAQAIGNGSMNAL</sequence>
<dbReference type="Proteomes" id="UP001175228">
    <property type="component" value="Unassembled WGS sequence"/>
</dbReference>